<evidence type="ECO:0008006" key="4">
    <source>
        <dbReference type="Google" id="ProtNLM"/>
    </source>
</evidence>
<organism evidence="2 3">
    <name type="scientific">Paenibacillus cineris</name>
    <dbReference type="NCBI Taxonomy" id="237530"/>
    <lineage>
        <taxon>Bacteria</taxon>
        <taxon>Bacillati</taxon>
        <taxon>Bacillota</taxon>
        <taxon>Bacilli</taxon>
        <taxon>Bacillales</taxon>
        <taxon>Paenibacillaceae</taxon>
        <taxon>Paenibacillus</taxon>
    </lineage>
</organism>
<comment type="caution">
    <text evidence="2">The sequence shown here is derived from an EMBL/GenBank/DDBJ whole genome shotgun (WGS) entry which is preliminary data.</text>
</comment>
<dbReference type="RefSeq" id="WP_089547216.1">
    <property type="nucleotide sequence ID" value="NZ_BORU01000001.1"/>
</dbReference>
<keyword evidence="1" id="KW-0472">Membrane</keyword>
<gene>
    <name evidence="2" type="ORF">J21TS7_24240</name>
</gene>
<evidence type="ECO:0000256" key="1">
    <source>
        <dbReference type="SAM" id="Phobius"/>
    </source>
</evidence>
<accession>A0ABQ4LC15</accession>
<sequence>MKKTSLLTGIVIGSVSVLLLVLLMKWSLFIGHDVPGKTWHGLVEQGHHGYPGFTRPGERSETGMKPVWTALLQMTLMIGGMLLFLKSRGGLKWAGAILAALGTLSLFTPLWGTIILIAVFLLYKRIVSQRKLLSDPGFSDVTPLSYEHSSSRGQFLDEWERRQHKED</sequence>
<feature type="transmembrane region" description="Helical" evidence="1">
    <location>
        <begin position="67"/>
        <end position="85"/>
    </location>
</feature>
<proteinExistence type="predicted"/>
<evidence type="ECO:0000313" key="2">
    <source>
        <dbReference type="EMBL" id="GIO54106.1"/>
    </source>
</evidence>
<keyword evidence="1" id="KW-0812">Transmembrane</keyword>
<protein>
    <recommendedName>
        <fullName evidence="4">DUF4064 domain-containing protein</fullName>
    </recommendedName>
</protein>
<name>A0ABQ4LC15_9BACL</name>
<feature type="transmembrane region" description="Helical" evidence="1">
    <location>
        <begin position="97"/>
        <end position="123"/>
    </location>
</feature>
<keyword evidence="3" id="KW-1185">Reference proteome</keyword>
<feature type="transmembrane region" description="Helical" evidence="1">
    <location>
        <begin position="6"/>
        <end position="24"/>
    </location>
</feature>
<evidence type="ECO:0000313" key="3">
    <source>
        <dbReference type="Proteomes" id="UP000676601"/>
    </source>
</evidence>
<keyword evidence="1" id="KW-1133">Transmembrane helix</keyword>
<reference evidence="2 3" key="1">
    <citation type="submission" date="2021-03" db="EMBL/GenBank/DDBJ databases">
        <title>Antimicrobial resistance genes in bacteria isolated from Japanese honey, and their potential for conferring macrolide and lincosamide resistance in the American foulbrood pathogen Paenibacillus larvae.</title>
        <authorList>
            <person name="Okamoto M."/>
            <person name="Kumagai M."/>
            <person name="Kanamori H."/>
            <person name="Takamatsu D."/>
        </authorList>
    </citation>
    <scope>NUCLEOTIDE SEQUENCE [LARGE SCALE GENOMIC DNA]</scope>
    <source>
        <strain evidence="2 3">J21TS7</strain>
    </source>
</reference>
<dbReference type="Proteomes" id="UP000676601">
    <property type="component" value="Unassembled WGS sequence"/>
</dbReference>
<dbReference type="EMBL" id="BORU01000001">
    <property type="protein sequence ID" value="GIO54106.1"/>
    <property type="molecule type" value="Genomic_DNA"/>
</dbReference>